<comment type="caution">
    <text evidence="1">The sequence shown here is derived from an EMBL/GenBank/DDBJ whole genome shotgun (WGS) entry which is preliminary data.</text>
</comment>
<evidence type="ECO:0000313" key="1">
    <source>
        <dbReference type="EMBL" id="RGL10202.1"/>
    </source>
</evidence>
<proteinExistence type="predicted"/>
<accession>A0A3E4QSQ6</accession>
<sequence length="59" mass="6245">MKTLLGGCAVYVNESKTTPTRSAPGQTSLDALLGYIAGARFIGIKQRGNTGAVKGYRER</sequence>
<protein>
    <submittedName>
        <fullName evidence="1">Uncharacterized protein</fullName>
    </submittedName>
</protein>
<dbReference type="AlphaFoldDB" id="A0A3E4QSQ6"/>
<gene>
    <name evidence="1" type="ORF">DXC81_06380</name>
</gene>
<evidence type="ECO:0000313" key="2">
    <source>
        <dbReference type="Proteomes" id="UP000260943"/>
    </source>
</evidence>
<reference evidence="1 2" key="1">
    <citation type="submission" date="2018-08" db="EMBL/GenBank/DDBJ databases">
        <title>A genome reference for cultivated species of the human gut microbiota.</title>
        <authorList>
            <person name="Zou Y."/>
            <person name="Xue W."/>
            <person name="Luo G."/>
        </authorList>
    </citation>
    <scope>NUCLEOTIDE SEQUENCE [LARGE SCALE GENOMIC DNA]</scope>
    <source>
        <strain evidence="1 2">TF08-14</strain>
    </source>
</reference>
<name>A0A3E4QSQ6_9ACTN</name>
<dbReference type="EMBL" id="QSRJ01000006">
    <property type="protein sequence ID" value="RGL10202.1"/>
    <property type="molecule type" value="Genomic_DNA"/>
</dbReference>
<organism evidence="1 2">
    <name type="scientific">Collinsella tanakaei</name>
    <dbReference type="NCBI Taxonomy" id="626935"/>
    <lineage>
        <taxon>Bacteria</taxon>
        <taxon>Bacillati</taxon>
        <taxon>Actinomycetota</taxon>
        <taxon>Coriobacteriia</taxon>
        <taxon>Coriobacteriales</taxon>
        <taxon>Coriobacteriaceae</taxon>
        <taxon>Collinsella</taxon>
    </lineage>
</organism>
<dbReference type="Proteomes" id="UP000260943">
    <property type="component" value="Unassembled WGS sequence"/>
</dbReference>